<reference evidence="4 5" key="1">
    <citation type="journal article" date="2023" name="Virus Evol.">
        <title>Computational host range prediction-The good, the bad, and the ugly.</title>
        <authorList>
            <person name="Howell A.A."/>
            <person name="Versoza C.J."/>
            <person name="Pfeifer S.P."/>
        </authorList>
    </citation>
    <scope>NUCLEOTIDE SEQUENCE [LARGE SCALE GENOMIC DNA]</scope>
    <source>
        <strain evidence="4 5">1610/1b</strain>
    </source>
</reference>
<dbReference type="EC" id="3.1.1.29" evidence="1"/>
<keyword evidence="2 4" id="KW-0378">Hydrolase</keyword>
<dbReference type="SUPFAM" id="SSF102462">
    <property type="entry name" value="Peptidyl-tRNA hydrolase II"/>
    <property type="match status" value="1"/>
</dbReference>
<dbReference type="InterPro" id="IPR002833">
    <property type="entry name" value="PTH2"/>
</dbReference>
<sequence>MFDDVYRRLVGYVGGGEDPVDRDDVLAMQMVLRIEKADPPDRRALLIAAAQAAVLVCLDERAENDGPWAPRLDAWCDARIRKIARRARGKQWDDVQGLWGVTVDHEGAQARAFVPSRVGDVDRRITKLQIGGTDVDGEPIPAAPDGRDGLGLWLNPTLDMSLGKTAAQVGHASMLGAALFSLDEARVWAAAGCPLDVGQADVERWSQLTAAADAGTAAAVRDAGFTEIAPGSVTVIATRFPR</sequence>
<dbReference type="Gene3D" id="3.40.1490.10">
    <property type="entry name" value="Bit1"/>
    <property type="match status" value="1"/>
</dbReference>
<dbReference type="GO" id="GO:0016787">
    <property type="term" value="F:hydrolase activity"/>
    <property type="evidence" value="ECO:0007669"/>
    <property type="project" value="UniProtKB-KW"/>
</dbReference>
<keyword evidence="5" id="KW-1185">Reference proteome</keyword>
<evidence type="ECO:0000256" key="2">
    <source>
        <dbReference type="ARBA" id="ARBA00022801"/>
    </source>
</evidence>
<evidence type="ECO:0000313" key="4">
    <source>
        <dbReference type="EMBL" id="WYY07806.1"/>
    </source>
</evidence>
<accession>A0ABZ2U276</accession>
<dbReference type="Proteomes" id="UP001479933">
    <property type="component" value="Chromosome"/>
</dbReference>
<dbReference type="RefSeq" id="WP_066166337.1">
    <property type="nucleotide sequence ID" value="NZ_CP136137.1"/>
</dbReference>
<evidence type="ECO:0000256" key="1">
    <source>
        <dbReference type="ARBA" id="ARBA00013260"/>
    </source>
</evidence>
<gene>
    <name evidence="4" type="ORF">RVF87_01585</name>
</gene>
<dbReference type="InterPro" id="IPR023476">
    <property type="entry name" value="Pep_tRNA_hydro_II_dom_sf"/>
</dbReference>
<proteinExistence type="predicted"/>
<organism evidence="4 5">
    <name type="scientific">Gordonia hydrophobica</name>
    <dbReference type="NCBI Taxonomy" id="40516"/>
    <lineage>
        <taxon>Bacteria</taxon>
        <taxon>Bacillati</taxon>
        <taxon>Actinomycetota</taxon>
        <taxon>Actinomycetes</taxon>
        <taxon>Mycobacteriales</taxon>
        <taxon>Gordoniaceae</taxon>
        <taxon>Gordonia</taxon>
    </lineage>
</organism>
<name>A0ABZ2U276_9ACTN</name>
<comment type="catalytic activity">
    <reaction evidence="3">
        <text>an N-acyl-L-alpha-aminoacyl-tRNA + H2O = an N-acyl-L-amino acid + a tRNA + H(+)</text>
        <dbReference type="Rhea" id="RHEA:54448"/>
        <dbReference type="Rhea" id="RHEA-COMP:10123"/>
        <dbReference type="Rhea" id="RHEA-COMP:13883"/>
        <dbReference type="ChEBI" id="CHEBI:15377"/>
        <dbReference type="ChEBI" id="CHEBI:15378"/>
        <dbReference type="ChEBI" id="CHEBI:59874"/>
        <dbReference type="ChEBI" id="CHEBI:78442"/>
        <dbReference type="ChEBI" id="CHEBI:138191"/>
        <dbReference type="EC" id="3.1.1.29"/>
    </reaction>
</comment>
<evidence type="ECO:0000256" key="3">
    <source>
        <dbReference type="ARBA" id="ARBA00048707"/>
    </source>
</evidence>
<dbReference type="EMBL" id="CP136137">
    <property type="protein sequence ID" value="WYY07806.1"/>
    <property type="molecule type" value="Genomic_DNA"/>
</dbReference>
<protein>
    <recommendedName>
        <fullName evidence="1">peptidyl-tRNA hydrolase</fullName>
        <ecNumber evidence="1">3.1.1.29</ecNumber>
    </recommendedName>
</protein>
<dbReference type="Pfam" id="PF01981">
    <property type="entry name" value="PTH2"/>
    <property type="match status" value="1"/>
</dbReference>
<evidence type="ECO:0000313" key="5">
    <source>
        <dbReference type="Proteomes" id="UP001479933"/>
    </source>
</evidence>